<dbReference type="EMBL" id="JAUQUR010000002">
    <property type="protein sequence ID" value="MDX4069046.1"/>
    <property type="molecule type" value="Genomic_DNA"/>
</dbReference>
<dbReference type="Gene3D" id="2.130.10.10">
    <property type="entry name" value="YVTN repeat-like/Quinoprotein amine dehydrogenase"/>
    <property type="match status" value="1"/>
</dbReference>
<evidence type="ECO:0000259" key="1">
    <source>
        <dbReference type="Pfam" id="PF16261"/>
    </source>
</evidence>
<sequence>MSGFWKNYEEVRSSSKDKKLILWGRSEDWTAKTLSNIKDLKVSYIVDSSETYHNTKFLGLDVFLPTKLNEENLDDIFIIITASAYKSIELSMEKFNLKQGIHYCCTPEYKDWALLQEIKDYDRNLIITCSDNTLAEGGKRFSKLGGGIYLFNTKTHELKNMYQGHFRQIVEVDNFYYVVEYIEKLLYVFDKEFKVVKKIELDQTPEMKQKPHYCGLAYHEKTKQFFVANSGDDTISVYDKNTLKLKNIIYISEKTKKEGGGLHHINDLIIVEDYLYVSCFSITGAWKKEILDGGIFEYNINELSEKPNTLMNHLWKPHSVEYYENKICYLDSMRGDFWIGNQKIVGKFNGFVRGLAFDGKYYFIGQSEDMYTSELFGIKDNIMINAGLYLYDIKTRVSRFYSFPDLSNIHDIKIYEG</sequence>
<feature type="domain" description="Conserved hypothetical protein CHP03032" evidence="1">
    <location>
        <begin position="276"/>
        <end position="376"/>
    </location>
</feature>
<dbReference type="SUPFAM" id="SSF50969">
    <property type="entry name" value="YVTN repeat-like/Quinoprotein amine dehydrogenase"/>
    <property type="match status" value="1"/>
</dbReference>
<dbReference type="InterPro" id="IPR011044">
    <property type="entry name" value="Quino_amine_DH_bsu"/>
</dbReference>
<dbReference type="Pfam" id="PF16261">
    <property type="entry name" value="DUF4915"/>
    <property type="match status" value="1"/>
</dbReference>
<reference evidence="2" key="2">
    <citation type="submission" date="2023-07" db="EMBL/GenBank/DDBJ databases">
        <authorList>
            <person name="Zhang M."/>
            <person name="Zhou G."/>
        </authorList>
    </citation>
    <scope>NUCLEOTIDE SEQUENCE</scope>
    <source>
        <strain evidence="2">BJSY19SF1-2</strain>
    </source>
</reference>
<protein>
    <submittedName>
        <fullName evidence="2">DUF4915 domain-containing protein</fullName>
    </submittedName>
</protein>
<dbReference type="InterPro" id="IPR015943">
    <property type="entry name" value="WD40/YVTN_repeat-like_dom_sf"/>
</dbReference>
<evidence type="ECO:0000313" key="2">
    <source>
        <dbReference type="EMBL" id="MDX4069046.1"/>
    </source>
</evidence>
<dbReference type="InterPro" id="IPR017481">
    <property type="entry name" value="CHP03032"/>
</dbReference>
<dbReference type="RefSeq" id="WP_319047838.1">
    <property type="nucleotide sequence ID" value="NZ_JAUQUG010000036.1"/>
</dbReference>
<dbReference type="AlphaFoldDB" id="A0AAW9DA02"/>
<gene>
    <name evidence="2" type="ORF">Q6A80_04835</name>
</gene>
<reference evidence="2" key="1">
    <citation type="journal article" date="2023" name="Front. Microbiol.">
        <title>Genomic diversity and taxonomic marker for Arcobacter species.</title>
        <authorList>
            <person name="Zhou G."/>
            <person name="Gu Y."/>
            <person name="Wang H."/>
            <person name="Chen X."/>
            <person name="Zhang X."/>
            <person name="Shao Z."/>
            <person name="Yan X."/>
            <person name="Zhang J."/>
            <person name="Zhang M."/>
        </authorList>
    </citation>
    <scope>NUCLEOTIDE SEQUENCE</scope>
    <source>
        <strain evidence="2">BJSY19SF1-2</strain>
    </source>
</reference>
<comment type="caution">
    <text evidence="2">The sequence shown here is derived from an EMBL/GenBank/DDBJ whole genome shotgun (WGS) entry which is preliminary data.</text>
</comment>
<proteinExistence type="predicted"/>
<dbReference type="Proteomes" id="UP001283691">
    <property type="component" value="Unassembled WGS sequence"/>
</dbReference>
<accession>A0AAW9DA02</accession>
<organism evidence="2 3">
    <name type="scientific">Aliarcobacter skirrowii</name>
    <dbReference type="NCBI Taxonomy" id="28200"/>
    <lineage>
        <taxon>Bacteria</taxon>
        <taxon>Pseudomonadati</taxon>
        <taxon>Campylobacterota</taxon>
        <taxon>Epsilonproteobacteria</taxon>
        <taxon>Campylobacterales</taxon>
        <taxon>Arcobacteraceae</taxon>
        <taxon>Aliarcobacter</taxon>
    </lineage>
</organism>
<evidence type="ECO:0000313" key="3">
    <source>
        <dbReference type="Proteomes" id="UP001283691"/>
    </source>
</evidence>
<name>A0AAW9DA02_9BACT</name>